<sequence length="66" mass="7744">MRPQCSLLMSCETNIYWCECIITFSWQMEFVLIVPMCLRKIMVGDLLNRLQFFNATSVFLSIETGK</sequence>
<accession>C0PKA3</accession>
<reference evidence="1" key="2">
    <citation type="submission" date="2012-06" db="EMBL/GenBank/DDBJ databases">
        <authorList>
            <person name="Yu Y."/>
            <person name="Currie J."/>
            <person name="Lomeli R."/>
            <person name="Angelova A."/>
            <person name="Collura K."/>
            <person name="Wissotski M."/>
            <person name="Campos D."/>
            <person name="Kudrna D."/>
            <person name="Golser W."/>
            <person name="Ashely E."/>
            <person name="Descour A."/>
            <person name="Fernandes J."/>
            <person name="Soderlund C."/>
            <person name="Walbot V."/>
        </authorList>
    </citation>
    <scope>NUCLEOTIDE SEQUENCE</scope>
    <source>
        <strain evidence="1">B73</strain>
    </source>
</reference>
<name>C0PKA3_MAIZE</name>
<reference evidence="1" key="1">
    <citation type="journal article" date="2009" name="PLoS Genet.">
        <title>Sequencing, mapping, and analysis of 27,455 maize full-length cDNAs.</title>
        <authorList>
            <person name="Soderlund C."/>
            <person name="Descour A."/>
            <person name="Kudrna D."/>
            <person name="Bomhoff M."/>
            <person name="Boyd L."/>
            <person name="Currie J."/>
            <person name="Angelova A."/>
            <person name="Collura K."/>
            <person name="Wissotski M."/>
            <person name="Ashley E."/>
            <person name="Morrow D."/>
            <person name="Fernandes J."/>
            <person name="Walbot V."/>
            <person name="Yu Y."/>
        </authorList>
    </citation>
    <scope>NUCLEOTIDE SEQUENCE</scope>
    <source>
        <strain evidence="1">B73</strain>
    </source>
</reference>
<proteinExistence type="evidence at transcript level"/>
<protein>
    <submittedName>
        <fullName evidence="1">Uncharacterized protein</fullName>
    </submittedName>
</protein>
<dbReference type="HOGENOM" id="CLU_2834852_0_0_1"/>
<dbReference type="EMBL" id="BT084370">
    <property type="protein sequence ID" value="ACR34723.1"/>
    <property type="molecule type" value="mRNA"/>
</dbReference>
<dbReference type="EMBL" id="BT068722">
    <property type="protein sequence ID" value="ACN35619.1"/>
    <property type="molecule type" value="mRNA"/>
</dbReference>
<evidence type="ECO:0000313" key="1">
    <source>
        <dbReference type="EMBL" id="ACN35619.1"/>
    </source>
</evidence>
<dbReference type="AlphaFoldDB" id="C0PKA3"/>
<organism evidence="1">
    <name type="scientific">Zea mays</name>
    <name type="common">Maize</name>
    <dbReference type="NCBI Taxonomy" id="4577"/>
    <lineage>
        <taxon>Eukaryota</taxon>
        <taxon>Viridiplantae</taxon>
        <taxon>Streptophyta</taxon>
        <taxon>Embryophyta</taxon>
        <taxon>Tracheophyta</taxon>
        <taxon>Spermatophyta</taxon>
        <taxon>Magnoliopsida</taxon>
        <taxon>Liliopsida</taxon>
        <taxon>Poales</taxon>
        <taxon>Poaceae</taxon>
        <taxon>PACMAD clade</taxon>
        <taxon>Panicoideae</taxon>
        <taxon>Andropogonodae</taxon>
        <taxon>Andropogoneae</taxon>
        <taxon>Tripsacinae</taxon>
        <taxon>Zea</taxon>
    </lineage>
</organism>